<reference evidence="2 3" key="1">
    <citation type="journal article" date="2020" name="IScience">
        <title>Genome Sequencing of the Endangered Kingdonia uniflora (Circaeasteraceae, Ranunculales) Reveals Potential Mechanisms of Evolutionary Specialization.</title>
        <authorList>
            <person name="Sun Y."/>
            <person name="Deng T."/>
            <person name="Zhang A."/>
            <person name="Moore M.J."/>
            <person name="Landis J.B."/>
            <person name="Lin N."/>
            <person name="Zhang H."/>
            <person name="Zhang X."/>
            <person name="Huang J."/>
            <person name="Zhang X."/>
            <person name="Sun H."/>
            <person name="Wang H."/>
        </authorList>
    </citation>
    <scope>NUCLEOTIDE SEQUENCE [LARGE SCALE GENOMIC DNA]</scope>
    <source>
        <strain evidence="2">TB1705</strain>
        <tissue evidence="2">Leaf</tissue>
    </source>
</reference>
<keyword evidence="3" id="KW-1185">Reference proteome</keyword>
<evidence type="ECO:0000313" key="3">
    <source>
        <dbReference type="Proteomes" id="UP000541444"/>
    </source>
</evidence>
<feature type="non-terminal residue" evidence="2">
    <location>
        <position position="1"/>
    </location>
</feature>
<sequence>LQPLSLVRPRQQLTLIATALPSSSTEEEQEPWGNGYATTDSMGWGMPVTADFFGTDLAAILQAQVQR</sequence>
<accession>A0A7J7LH13</accession>
<dbReference type="Proteomes" id="UP000541444">
    <property type="component" value="Unassembled WGS sequence"/>
</dbReference>
<dbReference type="EMBL" id="JACGCM010002295">
    <property type="protein sequence ID" value="KAF6141820.1"/>
    <property type="molecule type" value="Genomic_DNA"/>
</dbReference>
<comment type="caution">
    <text evidence="2">The sequence shown here is derived from an EMBL/GenBank/DDBJ whole genome shotgun (WGS) entry which is preliminary data.</text>
</comment>
<protein>
    <submittedName>
        <fullName evidence="2">Uncharacterized protein</fullName>
    </submittedName>
</protein>
<gene>
    <name evidence="2" type="ORF">GIB67_003192</name>
</gene>
<organism evidence="2 3">
    <name type="scientific">Kingdonia uniflora</name>
    <dbReference type="NCBI Taxonomy" id="39325"/>
    <lineage>
        <taxon>Eukaryota</taxon>
        <taxon>Viridiplantae</taxon>
        <taxon>Streptophyta</taxon>
        <taxon>Embryophyta</taxon>
        <taxon>Tracheophyta</taxon>
        <taxon>Spermatophyta</taxon>
        <taxon>Magnoliopsida</taxon>
        <taxon>Ranunculales</taxon>
        <taxon>Circaeasteraceae</taxon>
        <taxon>Kingdonia</taxon>
    </lineage>
</organism>
<feature type="region of interest" description="Disordered" evidence="1">
    <location>
        <begin position="19"/>
        <end position="38"/>
    </location>
</feature>
<evidence type="ECO:0000313" key="2">
    <source>
        <dbReference type="EMBL" id="KAF6141820.1"/>
    </source>
</evidence>
<dbReference type="AlphaFoldDB" id="A0A7J7LH13"/>
<proteinExistence type="predicted"/>
<name>A0A7J7LH13_9MAGN</name>
<evidence type="ECO:0000256" key="1">
    <source>
        <dbReference type="SAM" id="MobiDB-lite"/>
    </source>
</evidence>